<evidence type="ECO:0000313" key="1">
    <source>
        <dbReference type="EMBL" id="ODP37224.1"/>
    </source>
</evidence>
<name>A0A1E3LU27_9SPHN</name>
<accession>A0A1E3LU27</accession>
<gene>
    <name evidence="1" type="ORF">BFL28_03085</name>
</gene>
<comment type="caution">
    <text evidence="1">The sequence shown here is derived from an EMBL/GenBank/DDBJ whole genome shotgun (WGS) entry which is preliminary data.</text>
</comment>
<proteinExistence type="predicted"/>
<keyword evidence="2" id="KW-1185">Reference proteome</keyword>
<reference evidence="1 2" key="1">
    <citation type="submission" date="2016-08" db="EMBL/GenBank/DDBJ databases">
        <title>Draft genome of the agarase producing Sphingomonas sp. MCT13.</title>
        <authorList>
            <person name="D'Andrea M.M."/>
            <person name="Rossolini G.M."/>
            <person name="Thaller M.C."/>
        </authorList>
    </citation>
    <scope>NUCLEOTIDE SEQUENCE [LARGE SCALE GENOMIC DNA]</scope>
    <source>
        <strain evidence="1 2">MCT13</strain>
    </source>
</reference>
<organism evidence="1 2">
    <name type="scientific">Sphingomonas turrisvirgatae</name>
    <dbReference type="NCBI Taxonomy" id="1888892"/>
    <lineage>
        <taxon>Bacteria</taxon>
        <taxon>Pseudomonadati</taxon>
        <taxon>Pseudomonadota</taxon>
        <taxon>Alphaproteobacteria</taxon>
        <taxon>Sphingomonadales</taxon>
        <taxon>Sphingomonadaceae</taxon>
        <taxon>Sphingomonas</taxon>
    </lineage>
</organism>
<dbReference type="EMBL" id="MDDS01000035">
    <property type="protein sequence ID" value="ODP37224.1"/>
    <property type="molecule type" value="Genomic_DNA"/>
</dbReference>
<dbReference type="Proteomes" id="UP000094487">
    <property type="component" value="Unassembled WGS sequence"/>
</dbReference>
<protein>
    <submittedName>
        <fullName evidence="1">Uncharacterized protein</fullName>
    </submittedName>
</protein>
<dbReference type="OrthoDB" id="7875275at2"/>
<dbReference type="RefSeq" id="WP_069321034.1">
    <property type="nucleotide sequence ID" value="NZ_MDDS01000035.1"/>
</dbReference>
<sequence>MSQPEPITFVCASCASSSVTREAWAAWDVAAQRWSLAELFDYAFCHRCHRRIVIETRRAG</sequence>
<evidence type="ECO:0000313" key="2">
    <source>
        <dbReference type="Proteomes" id="UP000094487"/>
    </source>
</evidence>
<dbReference type="AlphaFoldDB" id="A0A1E3LU27"/>